<keyword evidence="15" id="KW-1185">Reference proteome</keyword>
<evidence type="ECO:0000256" key="6">
    <source>
        <dbReference type="ARBA" id="ARBA00022832"/>
    </source>
</evidence>
<dbReference type="PANTHER" id="PTHR10194:SF60">
    <property type="entry name" value="RAS GTPASE-ACTIVATING PROTEIN RASKOL"/>
    <property type="match status" value="1"/>
</dbReference>
<dbReference type="Pfam" id="PF00616">
    <property type="entry name" value="RasGAP"/>
    <property type="match status" value="1"/>
</dbReference>
<dbReference type="GO" id="GO:0005096">
    <property type="term" value="F:GTPase activator activity"/>
    <property type="evidence" value="ECO:0007669"/>
    <property type="project" value="UniProtKB-KW"/>
</dbReference>
<feature type="transmembrane region" description="Helical" evidence="11">
    <location>
        <begin position="203"/>
        <end position="221"/>
    </location>
</feature>
<accession>A0A4Z0A3B0</accession>
<dbReference type="STRING" id="135208.A0A4Z0A3B0"/>
<keyword evidence="5 11" id="KW-0812">Transmembrane</keyword>
<dbReference type="PANTHER" id="PTHR10194">
    <property type="entry name" value="RAS GTPASE-ACTIVATING PROTEINS"/>
    <property type="match status" value="1"/>
</dbReference>
<feature type="transmembrane region" description="Helical" evidence="11">
    <location>
        <begin position="62"/>
        <end position="85"/>
    </location>
</feature>
<feature type="transmembrane region" description="Helical" evidence="11">
    <location>
        <begin position="241"/>
        <end position="261"/>
    </location>
</feature>
<feature type="domain" description="Ras-GAP" evidence="13">
    <location>
        <begin position="678"/>
        <end position="870"/>
    </location>
</feature>
<keyword evidence="8" id="KW-0443">Lipid metabolism</keyword>
<proteinExistence type="predicted"/>
<evidence type="ECO:0000256" key="9">
    <source>
        <dbReference type="ARBA" id="ARBA00023136"/>
    </source>
</evidence>
<dbReference type="Pfam" id="PF01151">
    <property type="entry name" value="ELO"/>
    <property type="match status" value="1"/>
</dbReference>
<evidence type="ECO:0000313" key="15">
    <source>
        <dbReference type="Proteomes" id="UP000298061"/>
    </source>
</evidence>
<evidence type="ECO:0000256" key="10">
    <source>
        <dbReference type="ARBA" id="ARBA00023160"/>
    </source>
</evidence>
<keyword evidence="9 11" id="KW-0472">Membrane</keyword>
<evidence type="ECO:0000256" key="4">
    <source>
        <dbReference type="ARBA" id="ARBA00022679"/>
    </source>
</evidence>
<evidence type="ECO:0000256" key="8">
    <source>
        <dbReference type="ARBA" id="ARBA00023098"/>
    </source>
</evidence>
<dbReference type="InterPro" id="IPR030457">
    <property type="entry name" value="ELO_CS"/>
</dbReference>
<dbReference type="GO" id="GO:0009922">
    <property type="term" value="F:fatty acid elongase activity"/>
    <property type="evidence" value="ECO:0007669"/>
    <property type="project" value="InterPro"/>
</dbReference>
<dbReference type="GO" id="GO:0016020">
    <property type="term" value="C:membrane"/>
    <property type="evidence" value="ECO:0007669"/>
    <property type="project" value="UniProtKB-SubCell"/>
</dbReference>
<dbReference type="Pfam" id="PF00168">
    <property type="entry name" value="C2"/>
    <property type="match status" value="1"/>
</dbReference>
<evidence type="ECO:0000256" key="11">
    <source>
        <dbReference type="SAM" id="Phobius"/>
    </source>
</evidence>
<evidence type="ECO:0000256" key="2">
    <source>
        <dbReference type="ARBA" id="ARBA00022468"/>
    </source>
</evidence>
<evidence type="ECO:0000256" key="5">
    <source>
        <dbReference type="ARBA" id="ARBA00022692"/>
    </source>
</evidence>
<comment type="caution">
    <text evidence="14">The sequence shown here is derived from an EMBL/GenBank/DDBJ whole genome shotgun (WGS) entry which is preliminary data.</text>
</comment>
<dbReference type="InterPro" id="IPR039360">
    <property type="entry name" value="Ras_GTPase"/>
</dbReference>
<dbReference type="InterPro" id="IPR035892">
    <property type="entry name" value="C2_domain_sf"/>
</dbReference>
<feature type="transmembrane region" description="Helical" evidence="11">
    <location>
        <begin position="35"/>
        <end position="55"/>
    </location>
</feature>
<evidence type="ECO:0000313" key="14">
    <source>
        <dbReference type="EMBL" id="TFY80721.1"/>
    </source>
</evidence>
<feature type="transmembrane region" description="Helical" evidence="11">
    <location>
        <begin position="164"/>
        <end position="183"/>
    </location>
</feature>
<evidence type="ECO:0000259" key="12">
    <source>
        <dbReference type="PROSITE" id="PS50004"/>
    </source>
</evidence>
<keyword evidence="10" id="KW-0275">Fatty acid biosynthesis</keyword>
<dbReference type="Gene3D" id="1.10.506.10">
    <property type="entry name" value="GTPase Activation - p120gap, domain 1"/>
    <property type="match status" value="1"/>
</dbReference>
<dbReference type="PROSITE" id="PS50004">
    <property type="entry name" value="C2"/>
    <property type="match status" value="1"/>
</dbReference>
<dbReference type="PROSITE" id="PS50018">
    <property type="entry name" value="RAS_GTPASE_ACTIV_2"/>
    <property type="match status" value="1"/>
</dbReference>
<dbReference type="SUPFAM" id="SSF49562">
    <property type="entry name" value="C2 domain (Calcium/lipid-binding domain, CaLB)"/>
    <property type="match status" value="1"/>
</dbReference>
<dbReference type="InterPro" id="IPR001936">
    <property type="entry name" value="RasGAP_dom"/>
</dbReference>
<gene>
    <name evidence="14" type="ORF">EWM64_g3290</name>
</gene>
<evidence type="ECO:0000256" key="1">
    <source>
        <dbReference type="ARBA" id="ARBA00004141"/>
    </source>
</evidence>
<dbReference type="Proteomes" id="UP000298061">
    <property type="component" value="Unassembled WGS sequence"/>
</dbReference>
<dbReference type="EMBL" id="SFCI01000297">
    <property type="protein sequence ID" value="TFY80721.1"/>
    <property type="molecule type" value="Genomic_DNA"/>
</dbReference>
<keyword evidence="7 11" id="KW-1133">Transmembrane helix</keyword>
<dbReference type="InterPro" id="IPR008936">
    <property type="entry name" value="Rho_GTPase_activation_prot"/>
</dbReference>
<dbReference type="SUPFAM" id="SSF48350">
    <property type="entry name" value="GTPase activation domain, GAP"/>
    <property type="match status" value="1"/>
</dbReference>
<name>A0A4Z0A3B0_9AGAM</name>
<dbReference type="InterPro" id="IPR000008">
    <property type="entry name" value="C2_dom"/>
</dbReference>
<dbReference type="AlphaFoldDB" id="A0A4Z0A3B0"/>
<comment type="subcellular location">
    <subcellularLocation>
        <location evidence="1">Membrane</location>
        <topology evidence="1">Multi-pass membrane protein</topology>
    </subcellularLocation>
</comment>
<keyword evidence="3" id="KW-0444">Lipid biosynthesis</keyword>
<evidence type="ECO:0000259" key="13">
    <source>
        <dbReference type="PROSITE" id="PS50018"/>
    </source>
</evidence>
<feature type="domain" description="C2" evidence="12">
    <location>
        <begin position="480"/>
        <end position="620"/>
    </location>
</feature>
<evidence type="ECO:0000256" key="3">
    <source>
        <dbReference type="ARBA" id="ARBA00022516"/>
    </source>
</evidence>
<evidence type="ECO:0000256" key="7">
    <source>
        <dbReference type="ARBA" id="ARBA00022989"/>
    </source>
</evidence>
<dbReference type="PROSITE" id="PS01188">
    <property type="entry name" value="ELO"/>
    <property type="match status" value="1"/>
</dbReference>
<sequence>MPLADLLLQYAPLPSVPYHLTHYVPGATPMSTQPVVLGTLVGYLVVIFGIQAIMMNRSPLKLTLLFQVHNVILSAGSTLLLALMLEEILPKVWSHGVFYAICNPAVWTERMEFYYMINYSFKYLELLDTIFLALKKKPLAFLHVFHHSATALLCYTQLNGRTSISWVVITLNLAVHVLMYYYYYATAGGAKIWWKKYLTTMQIVQFIIDLFVVYFGTYSYFAASYWPNLPSVGSCAGTESAALFGCGLLTSYLFLFINFYVQTYRKPAKGKKPIANGNGHINGDAYKKEPQLGKRRADLQLILMDDVWEQTESMRSPKPREFFVSVELYISGKAAAALRKPLPRKKPEKRDGSRPLSILTDDGQRKVKEKTSWLNLARGPSAGDHWRQATCRLLEEGEGCLLNVYIDETILFQSVYVHLLNQTDVRYADRSLFFRKDCMGIHCAAGQRWSAISTTEPLYFYFASTELLNAWTALLRSYAVPEVYGRGLSPEGGLYRIWRQIELTCMQGRNIGTQRTFSEPATPASTPAGDQELHGEGDAVDWDLFCEVYLNNTLFGRTIVKKSLGAPDWHENFTFSDLPAFEKLAIILWRERKLAKPALIGTMYITLTNFRRGECVEGWFPLLQGGAAAASIQVGQIRLKLKVDEEIVLPYAAYSGIVDTLHTRNYLDWMSDFELKLKLKHISSELVAIAVAEDSLLDNVFQIADREVDGTPSSHNTLFRGNNMFTKTVELLMAWYGKAFLEASVGSTIRRLCAENVTIEVDPVRSGKSVKDIERNVDVLVYWCQEMWNQIYSVRAECPNEMRLLFEHIRLLVEKRYRIQRDTPDKARELPWQSVSAFCFLRFIVPAILHPHLFGLCPGLPELPSSAASL</sequence>
<dbReference type="Gene3D" id="2.60.40.150">
    <property type="entry name" value="C2 domain"/>
    <property type="match status" value="1"/>
</dbReference>
<reference evidence="14 15" key="1">
    <citation type="submission" date="2019-02" db="EMBL/GenBank/DDBJ databases">
        <title>Genome sequencing of the rare red list fungi Hericium alpestre (H. flagellum).</title>
        <authorList>
            <person name="Buettner E."/>
            <person name="Kellner H."/>
        </authorList>
    </citation>
    <scope>NUCLEOTIDE SEQUENCE [LARGE SCALE GENOMIC DNA]</scope>
    <source>
        <strain evidence="14 15">DSM 108284</strain>
    </source>
</reference>
<dbReference type="OrthoDB" id="434092at2759"/>
<protein>
    <submittedName>
        <fullName evidence="14">Uncharacterized protein</fullName>
    </submittedName>
</protein>
<keyword evidence="4" id="KW-0808">Transferase</keyword>
<organism evidence="14 15">
    <name type="scientific">Hericium alpestre</name>
    <dbReference type="NCBI Taxonomy" id="135208"/>
    <lineage>
        <taxon>Eukaryota</taxon>
        <taxon>Fungi</taxon>
        <taxon>Dikarya</taxon>
        <taxon>Basidiomycota</taxon>
        <taxon>Agaricomycotina</taxon>
        <taxon>Agaricomycetes</taxon>
        <taxon>Russulales</taxon>
        <taxon>Hericiaceae</taxon>
        <taxon>Hericium</taxon>
    </lineage>
</organism>
<dbReference type="InterPro" id="IPR002076">
    <property type="entry name" value="ELO_fam"/>
</dbReference>
<keyword evidence="2" id="KW-0343">GTPase activation</keyword>
<keyword evidence="6" id="KW-0276">Fatty acid metabolism</keyword>
<dbReference type="GO" id="GO:0006633">
    <property type="term" value="P:fatty acid biosynthetic process"/>
    <property type="evidence" value="ECO:0007669"/>
    <property type="project" value="UniProtKB-KW"/>
</dbReference>